<name>A0A0R2CQE5_9LACO</name>
<sequence length="59" mass="6914">MAKVGLTVKRKDDLSASFGKFAEMETEDNQRDRFLKRDEDKKAPKKDKTKKHSLFGRKK</sequence>
<dbReference type="Proteomes" id="UP000051256">
    <property type="component" value="Unassembled WGS sequence"/>
</dbReference>
<keyword evidence="3" id="KW-1185">Reference proteome</keyword>
<reference evidence="2 3" key="1">
    <citation type="journal article" date="2015" name="Genome Announc.">
        <title>Expanding the biotechnology potential of lactobacilli through comparative genomics of 213 strains and associated genera.</title>
        <authorList>
            <person name="Sun Z."/>
            <person name="Harris H.M."/>
            <person name="McCann A."/>
            <person name="Guo C."/>
            <person name="Argimon S."/>
            <person name="Zhang W."/>
            <person name="Yang X."/>
            <person name="Jeffery I.B."/>
            <person name="Cooney J.C."/>
            <person name="Kagawa T.F."/>
            <person name="Liu W."/>
            <person name="Song Y."/>
            <person name="Salvetti E."/>
            <person name="Wrobel A."/>
            <person name="Rasinkangas P."/>
            <person name="Parkhill J."/>
            <person name="Rea M.C."/>
            <person name="O'Sullivan O."/>
            <person name="Ritari J."/>
            <person name="Douillard F.P."/>
            <person name="Paul Ross R."/>
            <person name="Yang R."/>
            <person name="Briner A.E."/>
            <person name="Felis G.E."/>
            <person name="de Vos W.M."/>
            <person name="Barrangou R."/>
            <person name="Klaenhammer T.R."/>
            <person name="Caufield P.W."/>
            <person name="Cui Y."/>
            <person name="Zhang H."/>
            <person name="O'Toole P.W."/>
        </authorList>
    </citation>
    <scope>NUCLEOTIDE SEQUENCE [LARGE SCALE GENOMIC DNA]</scope>
    <source>
        <strain evidence="2 3">DSM 24302</strain>
    </source>
</reference>
<proteinExistence type="predicted"/>
<evidence type="ECO:0000313" key="2">
    <source>
        <dbReference type="EMBL" id="KRM94030.1"/>
    </source>
</evidence>
<evidence type="ECO:0000313" key="3">
    <source>
        <dbReference type="Proteomes" id="UP000051256"/>
    </source>
</evidence>
<dbReference type="AlphaFoldDB" id="A0A0R2CQE5"/>
<organism evidence="2 3">
    <name type="scientific">Lentilactobacillus senioris DSM 24302 = JCM 17472</name>
    <dbReference type="NCBI Taxonomy" id="1423802"/>
    <lineage>
        <taxon>Bacteria</taxon>
        <taxon>Bacillati</taxon>
        <taxon>Bacillota</taxon>
        <taxon>Bacilli</taxon>
        <taxon>Lactobacillales</taxon>
        <taxon>Lactobacillaceae</taxon>
        <taxon>Lentilactobacillus</taxon>
    </lineage>
</organism>
<dbReference type="EMBL" id="AYZR01000007">
    <property type="protein sequence ID" value="KRM94030.1"/>
    <property type="molecule type" value="Genomic_DNA"/>
</dbReference>
<dbReference type="PATRIC" id="fig|1423802.4.peg.11"/>
<feature type="compositionally biased region" description="Basic residues" evidence="1">
    <location>
        <begin position="43"/>
        <end position="59"/>
    </location>
</feature>
<gene>
    <name evidence="2" type="ORF">FC56_GL000010</name>
</gene>
<accession>A0A0R2CQE5</accession>
<feature type="compositionally biased region" description="Basic and acidic residues" evidence="1">
    <location>
        <begin position="28"/>
        <end position="42"/>
    </location>
</feature>
<comment type="caution">
    <text evidence="2">The sequence shown here is derived from an EMBL/GenBank/DDBJ whole genome shotgun (WGS) entry which is preliminary data.</text>
</comment>
<protein>
    <submittedName>
        <fullName evidence="2">Uncharacterized protein</fullName>
    </submittedName>
</protein>
<feature type="region of interest" description="Disordered" evidence="1">
    <location>
        <begin position="19"/>
        <end position="59"/>
    </location>
</feature>
<evidence type="ECO:0000256" key="1">
    <source>
        <dbReference type="SAM" id="MobiDB-lite"/>
    </source>
</evidence>